<dbReference type="Proteomes" id="UP001501138">
    <property type="component" value="Unassembled WGS sequence"/>
</dbReference>
<protein>
    <submittedName>
        <fullName evidence="2">Uncharacterized protein</fullName>
    </submittedName>
</protein>
<accession>A0ABN2JVY7</accession>
<feature type="region of interest" description="Disordered" evidence="1">
    <location>
        <begin position="1"/>
        <end position="53"/>
    </location>
</feature>
<evidence type="ECO:0000256" key="1">
    <source>
        <dbReference type="SAM" id="MobiDB-lite"/>
    </source>
</evidence>
<name>A0ABN2JVY7_9MICO</name>
<proteinExistence type="predicted"/>
<keyword evidence="3" id="KW-1185">Reference proteome</keyword>
<feature type="compositionally biased region" description="Basic and acidic residues" evidence="1">
    <location>
        <begin position="7"/>
        <end position="28"/>
    </location>
</feature>
<evidence type="ECO:0000313" key="3">
    <source>
        <dbReference type="Proteomes" id="UP001501138"/>
    </source>
</evidence>
<organism evidence="2 3">
    <name type="scientific">Isoptericola hypogeus</name>
    <dbReference type="NCBI Taxonomy" id="300179"/>
    <lineage>
        <taxon>Bacteria</taxon>
        <taxon>Bacillati</taxon>
        <taxon>Actinomycetota</taxon>
        <taxon>Actinomycetes</taxon>
        <taxon>Micrococcales</taxon>
        <taxon>Promicromonosporaceae</taxon>
        <taxon>Isoptericola</taxon>
    </lineage>
</organism>
<feature type="compositionally biased region" description="Acidic residues" evidence="1">
    <location>
        <begin position="40"/>
        <end position="53"/>
    </location>
</feature>
<dbReference type="RefSeq" id="WP_344250676.1">
    <property type="nucleotide sequence ID" value="NZ_BAAAPM010000010.1"/>
</dbReference>
<dbReference type="EMBL" id="BAAAPM010000010">
    <property type="protein sequence ID" value="GAA1740656.1"/>
    <property type="molecule type" value="Genomic_DNA"/>
</dbReference>
<reference evidence="2 3" key="1">
    <citation type="journal article" date="2019" name="Int. J. Syst. Evol. Microbiol.">
        <title>The Global Catalogue of Microorganisms (GCM) 10K type strain sequencing project: providing services to taxonomists for standard genome sequencing and annotation.</title>
        <authorList>
            <consortium name="The Broad Institute Genomics Platform"/>
            <consortium name="The Broad Institute Genome Sequencing Center for Infectious Disease"/>
            <person name="Wu L."/>
            <person name="Ma J."/>
        </authorList>
    </citation>
    <scope>NUCLEOTIDE SEQUENCE [LARGE SCALE GENOMIC DNA]</scope>
    <source>
        <strain evidence="2 3">JCM 15589</strain>
    </source>
</reference>
<sequence>MQQSNPPRDEPSAPASPEKDLDQERDQLGHGAGAAPQPSDEAEGTADAEWFEV</sequence>
<evidence type="ECO:0000313" key="2">
    <source>
        <dbReference type="EMBL" id="GAA1740656.1"/>
    </source>
</evidence>
<comment type="caution">
    <text evidence="2">The sequence shown here is derived from an EMBL/GenBank/DDBJ whole genome shotgun (WGS) entry which is preliminary data.</text>
</comment>
<gene>
    <name evidence="2" type="ORF">GCM10009809_40240</name>
</gene>